<keyword evidence="3" id="KW-1185">Reference proteome</keyword>
<protein>
    <submittedName>
        <fullName evidence="2">Uncharacterized protein</fullName>
    </submittedName>
</protein>
<reference evidence="2 3" key="1">
    <citation type="submission" date="2019-08" db="EMBL/GenBank/DDBJ databases">
        <title>Deep-cultivation of Planctomycetes and their phenomic and genomic characterization uncovers novel biology.</title>
        <authorList>
            <person name="Wiegand S."/>
            <person name="Jogler M."/>
            <person name="Boedeker C."/>
            <person name="Pinto D."/>
            <person name="Vollmers J."/>
            <person name="Rivas-Marin E."/>
            <person name="Kohn T."/>
            <person name="Peeters S.H."/>
            <person name="Heuer A."/>
            <person name="Rast P."/>
            <person name="Oberbeckmann S."/>
            <person name="Bunk B."/>
            <person name="Jeske O."/>
            <person name="Meyerdierks A."/>
            <person name="Storesund J.E."/>
            <person name="Kallscheuer N."/>
            <person name="Luecker S."/>
            <person name="Lage O.M."/>
            <person name="Pohl T."/>
            <person name="Merkel B.J."/>
            <person name="Hornburger P."/>
            <person name="Mueller R.-W."/>
            <person name="Bruemmer F."/>
            <person name="Labrenz M."/>
            <person name="Spormann A.M."/>
            <person name="Op den Camp H."/>
            <person name="Overmann J."/>
            <person name="Amann R."/>
            <person name="Jetten M.S.M."/>
            <person name="Mascher T."/>
            <person name="Medema M.H."/>
            <person name="Devos D.P."/>
            <person name="Kaster A.-K."/>
            <person name="Ovreas L."/>
            <person name="Rohde M."/>
            <person name="Galperin M.Y."/>
            <person name="Jogler C."/>
        </authorList>
    </citation>
    <scope>NUCLEOTIDE SEQUENCE [LARGE SCALE GENOMIC DNA]</scope>
    <source>
        <strain evidence="2 3">OJF2</strain>
    </source>
</reference>
<evidence type="ECO:0000256" key="1">
    <source>
        <dbReference type="SAM" id="MobiDB-lite"/>
    </source>
</evidence>
<organism evidence="2 3">
    <name type="scientific">Aquisphaera giovannonii</name>
    <dbReference type="NCBI Taxonomy" id="406548"/>
    <lineage>
        <taxon>Bacteria</taxon>
        <taxon>Pseudomonadati</taxon>
        <taxon>Planctomycetota</taxon>
        <taxon>Planctomycetia</taxon>
        <taxon>Isosphaerales</taxon>
        <taxon>Isosphaeraceae</taxon>
        <taxon>Aquisphaera</taxon>
    </lineage>
</organism>
<accession>A0A5B9W3U1</accession>
<name>A0A5B9W3U1_9BACT</name>
<evidence type="ECO:0000313" key="3">
    <source>
        <dbReference type="Proteomes" id="UP000324233"/>
    </source>
</evidence>
<gene>
    <name evidence="2" type="ORF">OJF2_31710</name>
</gene>
<dbReference type="KEGG" id="agv:OJF2_31710"/>
<dbReference type="AlphaFoldDB" id="A0A5B9W3U1"/>
<dbReference type="Proteomes" id="UP000324233">
    <property type="component" value="Chromosome"/>
</dbReference>
<feature type="region of interest" description="Disordered" evidence="1">
    <location>
        <begin position="1"/>
        <end position="20"/>
    </location>
</feature>
<proteinExistence type="predicted"/>
<evidence type="ECO:0000313" key="2">
    <source>
        <dbReference type="EMBL" id="QEH34630.1"/>
    </source>
</evidence>
<sequence>MTRAEPVWEPSLPSVRPGRGVDSVTVPQVLYPKQRLVATSLRQE</sequence>
<dbReference type="EMBL" id="CP042997">
    <property type="protein sequence ID" value="QEH34630.1"/>
    <property type="molecule type" value="Genomic_DNA"/>
</dbReference>